<dbReference type="InterPro" id="IPR019920">
    <property type="entry name" value="F420-binding_dom_put"/>
</dbReference>
<dbReference type="RefSeq" id="WP_345456486.1">
    <property type="nucleotide sequence ID" value="NZ_BAABKG010000002.1"/>
</dbReference>
<accession>A0ABP9PG41</accession>
<dbReference type="Pfam" id="PF01243">
    <property type="entry name" value="PNPOx_N"/>
    <property type="match status" value="1"/>
</dbReference>
<protein>
    <submittedName>
        <fullName evidence="3">TIGR03618 family F420-dependent PPOX class oxidoreductase</fullName>
    </submittedName>
</protein>
<evidence type="ECO:0000313" key="3">
    <source>
        <dbReference type="EMBL" id="GAA5145631.1"/>
    </source>
</evidence>
<reference evidence="4" key="1">
    <citation type="journal article" date="2019" name="Int. J. Syst. Evol. Microbiol.">
        <title>The Global Catalogue of Microorganisms (GCM) 10K type strain sequencing project: providing services to taxonomists for standard genome sequencing and annotation.</title>
        <authorList>
            <consortium name="The Broad Institute Genomics Platform"/>
            <consortium name="The Broad Institute Genome Sequencing Center for Infectious Disease"/>
            <person name="Wu L."/>
            <person name="Ma J."/>
        </authorList>
    </citation>
    <scope>NUCLEOTIDE SEQUENCE [LARGE SCALE GENOMIC DNA]</scope>
    <source>
        <strain evidence="4">JCM 18459</strain>
    </source>
</reference>
<organism evidence="3 4">
    <name type="scientific">Nocardioides marinquilinus</name>
    <dbReference type="NCBI Taxonomy" id="1210400"/>
    <lineage>
        <taxon>Bacteria</taxon>
        <taxon>Bacillati</taxon>
        <taxon>Actinomycetota</taxon>
        <taxon>Actinomycetes</taxon>
        <taxon>Propionibacteriales</taxon>
        <taxon>Nocardioidaceae</taxon>
        <taxon>Nocardioides</taxon>
    </lineage>
</organism>
<keyword evidence="1" id="KW-0560">Oxidoreductase</keyword>
<name>A0ABP9PG41_9ACTN</name>
<dbReference type="Gene3D" id="2.30.110.10">
    <property type="entry name" value="Electron Transport, Fmn-binding Protein, Chain A"/>
    <property type="match status" value="1"/>
</dbReference>
<dbReference type="InterPro" id="IPR012349">
    <property type="entry name" value="Split_barrel_FMN-bd"/>
</dbReference>
<dbReference type="InterPro" id="IPR052019">
    <property type="entry name" value="F420H2_bilvrd_red/Heme_oxyg"/>
</dbReference>
<evidence type="ECO:0000256" key="1">
    <source>
        <dbReference type="ARBA" id="ARBA00023002"/>
    </source>
</evidence>
<dbReference type="NCBIfam" id="TIGR03618">
    <property type="entry name" value="Rv1155_F420"/>
    <property type="match status" value="1"/>
</dbReference>
<evidence type="ECO:0000313" key="4">
    <source>
        <dbReference type="Proteomes" id="UP001500221"/>
    </source>
</evidence>
<gene>
    <name evidence="3" type="ORF">GCM10023340_15290</name>
</gene>
<evidence type="ECO:0000259" key="2">
    <source>
        <dbReference type="Pfam" id="PF01243"/>
    </source>
</evidence>
<proteinExistence type="predicted"/>
<sequence>MTAFTPGWDAFPPALLDFWTERHLVVLTTLRPDGRPHAVPVGVALDPERRCAWAISSDGTRKVRNVEAGDRGGPARVAACQVDGARWSTLEGTATVVRDEESVARACERYAGRYRVPRPNPARVALRFEVERFVASRSLLEG</sequence>
<dbReference type="PANTHER" id="PTHR35176">
    <property type="entry name" value="HEME OXYGENASE HI_0854-RELATED"/>
    <property type="match status" value="1"/>
</dbReference>
<comment type="caution">
    <text evidence="3">The sequence shown here is derived from an EMBL/GenBank/DDBJ whole genome shotgun (WGS) entry which is preliminary data.</text>
</comment>
<dbReference type="EMBL" id="BAABKG010000002">
    <property type="protein sequence ID" value="GAA5145631.1"/>
    <property type="molecule type" value="Genomic_DNA"/>
</dbReference>
<dbReference type="InterPro" id="IPR011576">
    <property type="entry name" value="Pyridox_Oxase_N"/>
</dbReference>
<feature type="domain" description="Pyridoxamine 5'-phosphate oxidase N-terminal" evidence="2">
    <location>
        <begin position="12"/>
        <end position="133"/>
    </location>
</feature>
<dbReference type="Proteomes" id="UP001500221">
    <property type="component" value="Unassembled WGS sequence"/>
</dbReference>
<keyword evidence="4" id="KW-1185">Reference proteome</keyword>
<dbReference type="PANTHER" id="PTHR35176:SF1">
    <property type="entry name" value="F420H(2)-DEPENDENT BILIVERDIN REDUCTASE"/>
    <property type="match status" value="1"/>
</dbReference>
<dbReference type="SUPFAM" id="SSF50475">
    <property type="entry name" value="FMN-binding split barrel"/>
    <property type="match status" value="1"/>
</dbReference>